<dbReference type="PROSITE" id="PS51257">
    <property type="entry name" value="PROKAR_LIPOPROTEIN"/>
    <property type="match status" value="1"/>
</dbReference>
<dbReference type="Proteomes" id="UP000244867">
    <property type="component" value="Unassembled WGS sequence"/>
</dbReference>
<feature type="signal peptide" evidence="1">
    <location>
        <begin position="1"/>
        <end position="20"/>
    </location>
</feature>
<gene>
    <name evidence="2" type="ORF">C7S10_00740</name>
</gene>
<name>A0A2R7Z111_9ACTN</name>
<evidence type="ECO:0000313" key="3">
    <source>
        <dbReference type="Proteomes" id="UP000244867"/>
    </source>
</evidence>
<feature type="chain" id="PRO_5039720539" description="DUF4352 domain-containing protein" evidence="1">
    <location>
        <begin position="21"/>
        <end position="147"/>
    </location>
</feature>
<dbReference type="AlphaFoldDB" id="A0A2R7Z111"/>
<keyword evidence="3" id="KW-1185">Reference proteome</keyword>
<comment type="caution">
    <text evidence="2">The sequence shown here is derived from an EMBL/GenBank/DDBJ whole genome shotgun (WGS) entry which is preliminary data.</text>
</comment>
<protein>
    <recommendedName>
        <fullName evidence="4">DUF4352 domain-containing protein</fullName>
    </recommendedName>
</protein>
<reference evidence="2 3" key="1">
    <citation type="submission" date="2018-03" db="EMBL/GenBank/DDBJ databases">
        <authorList>
            <person name="Keele B.F."/>
        </authorList>
    </citation>
    <scope>NUCLEOTIDE SEQUENCE [LARGE SCALE GENOMIC DNA]</scope>
    <source>
        <strain evidence="2 3">IB-3</strain>
    </source>
</reference>
<organism evidence="2 3">
    <name type="scientific">Nocardioides currus</name>
    <dbReference type="NCBI Taxonomy" id="2133958"/>
    <lineage>
        <taxon>Bacteria</taxon>
        <taxon>Bacillati</taxon>
        <taxon>Actinomycetota</taxon>
        <taxon>Actinomycetes</taxon>
        <taxon>Propionibacteriales</taxon>
        <taxon>Nocardioidaceae</taxon>
        <taxon>Nocardioides</taxon>
    </lineage>
</organism>
<dbReference type="EMBL" id="PYXZ01000001">
    <property type="protein sequence ID" value="PUA82317.1"/>
    <property type="molecule type" value="Genomic_DNA"/>
</dbReference>
<evidence type="ECO:0008006" key="4">
    <source>
        <dbReference type="Google" id="ProtNLM"/>
    </source>
</evidence>
<proteinExistence type="predicted"/>
<accession>A0A2R7Z111</accession>
<sequence length="147" mass="15804">MKPVTILLRAALAALLLVLAVGCSDDSGSGDAATGEDAKVQVELGDEFTWNDFTVAKGWTLDSTTATIEMEESEQPQITAEVTNDGDESRFAIFEIVFVGDDKLQATLICRSDEELEPGASGTLQCPGLGQVMPRGYDLIQVEKFTR</sequence>
<keyword evidence="1" id="KW-0732">Signal</keyword>
<evidence type="ECO:0000313" key="2">
    <source>
        <dbReference type="EMBL" id="PUA82317.1"/>
    </source>
</evidence>
<evidence type="ECO:0000256" key="1">
    <source>
        <dbReference type="SAM" id="SignalP"/>
    </source>
</evidence>